<protein>
    <submittedName>
        <fullName evidence="5">Uncharacterized protein</fullName>
    </submittedName>
</protein>
<gene>
    <name evidence="5" type="ORF">CTOB1V02_LOCUS5075</name>
</gene>
<comment type="subcellular location">
    <subcellularLocation>
        <location evidence="1">Membrane</location>
        <topology evidence="1">Multi-pass membrane protein</topology>
    </subcellularLocation>
</comment>
<dbReference type="GO" id="GO:0030672">
    <property type="term" value="C:synaptic vesicle membrane"/>
    <property type="evidence" value="ECO:0007669"/>
    <property type="project" value="TreeGrafter"/>
</dbReference>
<proteinExistence type="predicted"/>
<dbReference type="GO" id="GO:0035249">
    <property type="term" value="P:synaptic transmission, glutamatergic"/>
    <property type="evidence" value="ECO:0007669"/>
    <property type="project" value="TreeGrafter"/>
</dbReference>
<evidence type="ECO:0000256" key="4">
    <source>
        <dbReference type="ARBA" id="ARBA00023136"/>
    </source>
</evidence>
<dbReference type="OrthoDB" id="2985014at2759"/>
<dbReference type="AlphaFoldDB" id="A0A7R8W8Z5"/>
<name>A0A7R8W8Z5_9CRUS</name>
<dbReference type="GO" id="GO:0050803">
    <property type="term" value="P:regulation of synapse structure or activity"/>
    <property type="evidence" value="ECO:0007669"/>
    <property type="project" value="TreeGrafter"/>
</dbReference>
<evidence type="ECO:0000256" key="3">
    <source>
        <dbReference type="ARBA" id="ARBA00022989"/>
    </source>
</evidence>
<dbReference type="PANTHER" id="PTHR11662:SF456">
    <property type="entry name" value="VESICULAR GLUTAMATE TRANSPORTER, ISOFORM A"/>
    <property type="match status" value="1"/>
</dbReference>
<keyword evidence="2" id="KW-0812">Transmembrane</keyword>
<organism evidence="5">
    <name type="scientific">Cyprideis torosa</name>
    <dbReference type="NCBI Taxonomy" id="163714"/>
    <lineage>
        <taxon>Eukaryota</taxon>
        <taxon>Metazoa</taxon>
        <taxon>Ecdysozoa</taxon>
        <taxon>Arthropoda</taxon>
        <taxon>Crustacea</taxon>
        <taxon>Oligostraca</taxon>
        <taxon>Ostracoda</taxon>
        <taxon>Podocopa</taxon>
        <taxon>Podocopida</taxon>
        <taxon>Cytherocopina</taxon>
        <taxon>Cytheroidea</taxon>
        <taxon>Cytherideidae</taxon>
        <taxon>Cyprideis</taxon>
    </lineage>
</organism>
<dbReference type="GO" id="GO:0005326">
    <property type="term" value="F:neurotransmitter transmembrane transporter activity"/>
    <property type="evidence" value="ECO:0007669"/>
    <property type="project" value="TreeGrafter"/>
</dbReference>
<evidence type="ECO:0000256" key="2">
    <source>
        <dbReference type="ARBA" id="ARBA00022692"/>
    </source>
</evidence>
<dbReference type="PANTHER" id="PTHR11662">
    <property type="entry name" value="SOLUTE CARRIER FAMILY 17"/>
    <property type="match status" value="1"/>
</dbReference>
<evidence type="ECO:0000256" key="1">
    <source>
        <dbReference type="ARBA" id="ARBA00004141"/>
    </source>
</evidence>
<keyword evidence="3" id="KW-1133">Transmembrane helix</keyword>
<dbReference type="EMBL" id="OB661054">
    <property type="protein sequence ID" value="CAD7227166.1"/>
    <property type="molecule type" value="Genomic_DNA"/>
</dbReference>
<accession>A0A7R8W8Z5</accession>
<dbReference type="GO" id="GO:0005313">
    <property type="term" value="F:L-glutamate transmembrane transporter activity"/>
    <property type="evidence" value="ECO:0007669"/>
    <property type="project" value="TreeGrafter"/>
</dbReference>
<keyword evidence="4" id="KW-0472">Membrane</keyword>
<reference evidence="5" key="1">
    <citation type="submission" date="2020-11" db="EMBL/GenBank/DDBJ databases">
        <authorList>
            <person name="Tran Van P."/>
        </authorList>
    </citation>
    <scope>NUCLEOTIDE SEQUENCE</scope>
</reference>
<sequence length="195" mass="20750">MVTAITALTLAVGASGFAISGFNVNHLDIAPRYASILMGMSNGIGTLSGMICPIVVEKLTVNETADDWQTVFVIASCVHFFGVFFYAIFASGELQPWAEPPLTPSQSYQGTTTDALSRGMVNGGQGRLGYGAAESEGSMGDEYQTLAADHEDQPDVNPFRSRQMGMATEEFAHAAYQPPAASVQQAFNPFGHQSQ</sequence>
<dbReference type="InterPro" id="IPR050382">
    <property type="entry name" value="MFS_Na/Anion_cotransporter"/>
</dbReference>
<dbReference type="InterPro" id="IPR036259">
    <property type="entry name" value="MFS_trans_sf"/>
</dbReference>
<dbReference type="SUPFAM" id="SSF103473">
    <property type="entry name" value="MFS general substrate transporter"/>
    <property type="match status" value="1"/>
</dbReference>
<dbReference type="GO" id="GO:0098700">
    <property type="term" value="P:neurotransmitter loading into synaptic vesicle"/>
    <property type="evidence" value="ECO:0007669"/>
    <property type="project" value="TreeGrafter"/>
</dbReference>
<evidence type="ECO:0000313" key="5">
    <source>
        <dbReference type="EMBL" id="CAD7227166.1"/>
    </source>
</evidence>
<dbReference type="GO" id="GO:0060076">
    <property type="term" value="C:excitatory synapse"/>
    <property type="evidence" value="ECO:0007669"/>
    <property type="project" value="TreeGrafter"/>
</dbReference>